<evidence type="ECO:0000256" key="2">
    <source>
        <dbReference type="ARBA" id="ARBA00048655"/>
    </source>
</evidence>
<keyword evidence="3" id="KW-0808">Transferase</keyword>
<dbReference type="PANTHER" id="PTHR12149">
    <property type="entry name" value="FRUCTOSAMINE 3 KINASE-RELATED PROTEIN"/>
    <property type="match status" value="1"/>
</dbReference>
<dbReference type="SUPFAM" id="SSF56112">
    <property type="entry name" value="Protein kinase-like (PK-like)"/>
    <property type="match status" value="1"/>
</dbReference>
<organism evidence="4 5">
    <name type="scientific">Saitozyma podzolica</name>
    <dbReference type="NCBI Taxonomy" id="1890683"/>
    <lineage>
        <taxon>Eukaryota</taxon>
        <taxon>Fungi</taxon>
        <taxon>Dikarya</taxon>
        <taxon>Basidiomycota</taxon>
        <taxon>Agaricomycotina</taxon>
        <taxon>Tremellomycetes</taxon>
        <taxon>Tremellales</taxon>
        <taxon>Trimorphomycetaceae</taxon>
        <taxon>Saitozyma</taxon>
    </lineage>
</organism>
<dbReference type="PANTHER" id="PTHR12149:SF8">
    <property type="entry name" value="PROTEIN-RIBULOSAMINE 3-KINASE"/>
    <property type="match status" value="1"/>
</dbReference>
<dbReference type="EC" id="2.7.1.172" evidence="1"/>
<sequence>MPSIHPLLLRCFESAGIDTTSLRSSGSSCITGPSGVSWFAKTGHNVSQMRGETAGLRAMAATAPPGLVPLVLGFEVASNGQEAGMVSQYFDLTSGKGATETQRELGRKLAKMHTRPPEGTPGYTGEYGYGFAVPTHCGVTEQDNTGEDSWEVFYRDRRLGDLVKRIGDGQISKEWDRLKQRAVPLLLHQFVPAPQPVILHGDLWSGNAGYDRTTSSPVIYDPACYYGHNEADLGITHMFGGFSKDFYDEYHKHLPRSQPYYEQRQKLYELYHHLNHTLMFGGSYKSGALDIMRSLSSWAESIDK</sequence>
<evidence type="ECO:0000256" key="1">
    <source>
        <dbReference type="ARBA" id="ARBA00011961"/>
    </source>
</evidence>
<accession>A0A427YRE8</accession>
<dbReference type="Pfam" id="PF03881">
    <property type="entry name" value="Fructosamin_kin"/>
    <property type="match status" value="1"/>
</dbReference>
<evidence type="ECO:0000313" key="4">
    <source>
        <dbReference type="EMBL" id="RSH93651.1"/>
    </source>
</evidence>
<name>A0A427YRE8_9TREE</name>
<dbReference type="FunFam" id="3.90.1200.10:FF:000018">
    <property type="entry name" value="Fructosamine-3-kinase, putative"/>
    <property type="match status" value="1"/>
</dbReference>
<dbReference type="OrthoDB" id="5772781at2759"/>
<dbReference type="EMBL" id="RSCD01000003">
    <property type="protein sequence ID" value="RSH93651.1"/>
    <property type="molecule type" value="Genomic_DNA"/>
</dbReference>
<dbReference type="InterPro" id="IPR011009">
    <property type="entry name" value="Kinase-like_dom_sf"/>
</dbReference>
<protein>
    <recommendedName>
        <fullName evidence="1">protein-ribulosamine 3-kinase</fullName>
        <ecNumber evidence="1">2.7.1.172</ecNumber>
    </recommendedName>
</protein>
<dbReference type="Gene3D" id="3.90.1200.10">
    <property type="match status" value="1"/>
</dbReference>
<dbReference type="AlphaFoldDB" id="A0A427YRE8"/>
<proteinExistence type="inferred from homology"/>
<dbReference type="InterPro" id="IPR016477">
    <property type="entry name" value="Fructo-/Ketosamine-3-kinase"/>
</dbReference>
<comment type="similarity">
    <text evidence="3">Belongs to the fructosamine kinase family.</text>
</comment>
<dbReference type="GO" id="GO:0016301">
    <property type="term" value="F:kinase activity"/>
    <property type="evidence" value="ECO:0007669"/>
    <property type="project" value="UniProtKB-UniRule"/>
</dbReference>
<dbReference type="GO" id="GO:0102193">
    <property type="term" value="F:protein-ribulosamine 3-kinase activity"/>
    <property type="evidence" value="ECO:0007669"/>
    <property type="project" value="UniProtKB-EC"/>
</dbReference>
<keyword evidence="5" id="KW-1185">Reference proteome</keyword>
<keyword evidence="3" id="KW-0418">Kinase</keyword>
<comment type="catalytic activity">
    <reaction evidence="2">
        <text>N(6)-D-ribulosyl-L-lysyl-[protein] + ATP = N(6)-(3-O-phospho-D-ribulosyl)-L-lysyl-[protein] + ADP + H(+)</text>
        <dbReference type="Rhea" id="RHEA:48432"/>
        <dbReference type="Rhea" id="RHEA-COMP:12103"/>
        <dbReference type="Rhea" id="RHEA-COMP:12104"/>
        <dbReference type="ChEBI" id="CHEBI:15378"/>
        <dbReference type="ChEBI" id="CHEBI:30616"/>
        <dbReference type="ChEBI" id="CHEBI:90418"/>
        <dbReference type="ChEBI" id="CHEBI:90420"/>
        <dbReference type="ChEBI" id="CHEBI:456216"/>
        <dbReference type="EC" id="2.7.1.172"/>
    </reaction>
    <physiologicalReaction direction="left-to-right" evidence="2">
        <dbReference type="Rhea" id="RHEA:48433"/>
    </physiologicalReaction>
</comment>
<comment type="caution">
    <text evidence="4">The sequence shown here is derived from an EMBL/GenBank/DDBJ whole genome shotgun (WGS) entry which is preliminary data.</text>
</comment>
<reference evidence="4 5" key="1">
    <citation type="submission" date="2018-11" db="EMBL/GenBank/DDBJ databases">
        <title>Genome sequence of Saitozyma podzolica DSM 27192.</title>
        <authorList>
            <person name="Aliyu H."/>
            <person name="Gorte O."/>
            <person name="Ochsenreither K."/>
        </authorList>
    </citation>
    <scope>NUCLEOTIDE SEQUENCE [LARGE SCALE GENOMIC DNA]</scope>
    <source>
        <strain evidence="4 5">DSM 27192</strain>
    </source>
</reference>
<evidence type="ECO:0000313" key="5">
    <source>
        <dbReference type="Proteomes" id="UP000279259"/>
    </source>
</evidence>
<dbReference type="PIRSF" id="PIRSF006221">
    <property type="entry name" value="Ketosamine-3-kinase"/>
    <property type="match status" value="1"/>
</dbReference>
<evidence type="ECO:0000256" key="3">
    <source>
        <dbReference type="PIRNR" id="PIRNR006221"/>
    </source>
</evidence>
<gene>
    <name evidence="4" type="ORF">EHS25_006297</name>
</gene>
<dbReference type="Proteomes" id="UP000279259">
    <property type="component" value="Unassembled WGS sequence"/>
</dbReference>